<reference evidence="1 2" key="1">
    <citation type="submission" date="2018-06" db="EMBL/GenBank/DDBJ databases">
        <title>Spirosoma sp. HMF3257 Genome sequencing and assembly.</title>
        <authorList>
            <person name="Kang H."/>
            <person name="Cha I."/>
            <person name="Kim H."/>
            <person name="Kang J."/>
            <person name="Joh K."/>
        </authorList>
    </citation>
    <scope>NUCLEOTIDE SEQUENCE [LARGE SCALE GENOMIC DNA]</scope>
    <source>
        <strain evidence="1 2">HMF3257</strain>
    </source>
</reference>
<proteinExistence type="predicted"/>
<organism evidence="1 2">
    <name type="scientific">Spirosoma telluris</name>
    <dbReference type="NCBI Taxonomy" id="2183553"/>
    <lineage>
        <taxon>Bacteria</taxon>
        <taxon>Pseudomonadati</taxon>
        <taxon>Bacteroidota</taxon>
        <taxon>Cytophagia</taxon>
        <taxon>Cytophagales</taxon>
        <taxon>Cytophagaceae</taxon>
        <taxon>Spirosoma</taxon>
    </lineage>
</organism>
<evidence type="ECO:0000313" key="1">
    <source>
        <dbReference type="EMBL" id="RAI74424.1"/>
    </source>
</evidence>
<name>A0A327NKH9_9BACT</name>
<dbReference type="OrthoDB" id="952036at2"/>
<dbReference type="AlphaFoldDB" id="A0A327NKH9"/>
<gene>
    <name evidence="1" type="ORF">HMF3257_09290</name>
</gene>
<comment type="caution">
    <text evidence="1">The sequence shown here is derived from an EMBL/GenBank/DDBJ whole genome shotgun (WGS) entry which is preliminary data.</text>
</comment>
<dbReference type="EMBL" id="QLII01000001">
    <property type="protein sequence ID" value="RAI74424.1"/>
    <property type="molecule type" value="Genomic_DNA"/>
</dbReference>
<evidence type="ECO:0000313" key="2">
    <source>
        <dbReference type="Proteomes" id="UP000249016"/>
    </source>
</evidence>
<accession>A0A327NKH9</accession>
<protein>
    <submittedName>
        <fullName evidence="1">Uncharacterized protein</fullName>
    </submittedName>
</protein>
<dbReference type="RefSeq" id="WP_111341657.1">
    <property type="nucleotide sequence ID" value="NZ_QLII01000001.1"/>
</dbReference>
<dbReference type="Proteomes" id="UP000249016">
    <property type="component" value="Unassembled WGS sequence"/>
</dbReference>
<sequence length="181" mass="19663">MGLLLWGFYYLLACRHTEPDPFSDGKSRIKSISFSGIPQENISIDQNARLITVRTPAKLMGMPMVSMELTDSAVWVNNKIVVAAPVLIVATPGFEFIIQDKTNKDSQTICTIISQAPGPLQVDQLSAPLSYSLQDGSDGFTYGIKIPMLNLYGNAVSKEAHLIHDTTGEIIIVNRGGLPVA</sequence>
<keyword evidence="2" id="KW-1185">Reference proteome</keyword>